<evidence type="ECO:0000256" key="1">
    <source>
        <dbReference type="SAM" id="SignalP"/>
    </source>
</evidence>
<name>A0A401PB56_SCYTO</name>
<evidence type="ECO:0000313" key="3">
    <source>
        <dbReference type="Proteomes" id="UP000288216"/>
    </source>
</evidence>
<protein>
    <submittedName>
        <fullName evidence="2">Uncharacterized protein</fullName>
    </submittedName>
</protein>
<proteinExistence type="predicted"/>
<feature type="signal peptide" evidence="1">
    <location>
        <begin position="1"/>
        <end position="18"/>
    </location>
</feature>
<keyword evidence="3" id="KW-1185">Reference proteome</keyword>
<keyword evidence="1" id="KW-0732">Signal</keyword>
<feature type="chain" id="PRO_5019130695" evidence="1">
    <location>
        <begin position="19"/>
        <end position="68"/>
    </location>
</feature>
<organism evidence="2 3">
    <name type="scientific">Scyliorhinus torazame</name>
    <name type="common">Cloudy catshark</name>
    <name type="synonym">Catulus torazame</name>
    <dbReference type="NCBI Taxonomy" id="75743"/>
    <lineage>
        <taxon>Eukaryota</taxon>
        <taxon>Metazoa</taxon>
        <taxon>Chordata</taxon>
        <taxon>Craniata</taxon>
        <taxon>Vertebrata</taxon>
        <taxon>Chondrichthyes</taxon>
        <taxon>Elasmobranchii</taxon>
        <taxon>Galeomorphii</taxon>
        <taxon>Galeoidea</taxon>
        <taxon>Carcharhiniformes</taxon>
        <taxon>Scyliorhinidae</taxon>
        <taxon>Scyliorhinus</taxon>
    </lineage>
</organism>
<evidence type="ECO:0000313" key="2">
    <source>
        <dbReference type="EMBL" id="GCB70354.1"/>
    </source>
</evidence>
<dbReference type="EMBL" id="BFAA01000274">
    <property type="protein sequence ID" value="GCB70354.1"/>
    <property type="molecule type" value="Genomic_DNA"/>
</dbReference>
<dbReference type="Proteomes" id="UP000288216">
    <property type="component" value="Unassembled WGS sequence"/>
</dbReference>
<reference evidence="2 3" key="1">
    <citation type="journal article" date="2018" name="Nat. Ecol. Evol.">
        <title>Shark genomes provide insights into elasmobranch evolution and the origin of vertebrates.</title>
        <authorList>
            <person name="Hara Y"/>
            <person name="Yamaguchi K"/>
            <person name="Onimaru K"/>
            <person name="Kadota M"/>
            <person name="Koyanagi M"/>
            <person name="Keeley SD"/>
            <person name="Tatsumi K"/>
            <person name="Tanaka K"/>
            <person name="Motone F"/>
            <person name="Kageyama Y"/>
            <person name="Nozu R"/>
            <person name="Adachi N"/>
            <person name="Nishimura O"/>
            <person name="Nakagawa R"/>
            <person name="Tanegashima C"/>
            <person name="Kiyatake I"/>
            <person name="Matsumoto R"/>
            <person name="Murakumo K"/>
            <person name="Nishida K"/>
            <person name="Terakita A"/>
            <person name="Kuratani S"/>
            <person name="Sato K"/>
            <person name="Hyodo S Kuraku.S."/>
        </authorList>
    </citation>
    <scope>NUCLEOTIDE SEQUENCE [LARGE SCALE GENOMIC DNA]</scope>
</reference>
<dbReference type="AlphaFoldDB" id="A0A401PB56"/>
<comment type="caution">
    <text evidence="2">The sequence shown here is derived from an EMBL/GenBank/DDBJ whole genome shotgun (WGS) entry which is preliminary data.</text>
</comment>
<gene>
    <name evidence="2" type="ORF">scyTo_0001254</name>
</gene>
<sequence length="68" mass="7947">MCLFTVIISLWTRWLSESWNLLRKLKLSEGADSLILAFKGKPVDFLDNRLRFLPCLQTSFDDRETKGL</sequence>
<accession>A0A401PB56</accession>